<dbReference type="InterPro" id="IPR041588">
    <property type="entry name" value="Integrase_H2C2"/>
</dbReference>
<organism evidence="3 4">
    <name type="scientific">Aphanomyces astaci</name>
    <name type="common">Crayfish plague agent</name>
    <dbReference type="NCBI Taxonomy" id="112090"/>
    <lineage>
        <taxon>Eukaryota</taxon>
        <taxon>Sar</taxon>
        <taxon>Stramenopiles</taxon>
        <taxon>Oomycota</taxon>
        <taxon>Saprolegniomycetes</taxon>
        <taxon>Saprolegniales</taxon>
        <taxon>Verrucalvaceae</taxon>
        <taxon>Aphanomyces</taxon>
    </lineage>
</organism>
<dbReference type="InterPro" id="IPR000477">
    <property type="entry name" value="RT_dom"/>
</dbReference>
<dbReference type="InterPro" id="IPR041577">
    <property type="entry name" value="RT_RNaseH_2"/>
</dbReference>
<comment type="caution">
    <text evidence="3">The sequence shown here is derived from an EMBL/GenBank/DDBJ whole genome shotgun (WGS) entry which is preliminary data.</text>
</comment>
<proteinExistence type="predicted"/>
<protein>
    <recommendedName>
        <fullName evidence="2">Reverse transcriptase domain-containing protein</fullName>
    </recommendedName>
</protein>
<dbReference type="SUPFAM" id="SSF56672">
    <property type="entry name" value="DNA/RNA polymerases"/>
    <property type="match status" value="1"/>
</dbReference>
<dbReference type="Pfam" id="PF00078">
    <property type="entry name" value="RVT_1"/>
    <property type="match status" value="1"/>
</dbReference>
<dbReference type="VEuPathDB" id="FungiDB:H257_12114"/>
<dbReference type="PROSITE" id="PS50878">
    <property type="entry name" value="RT_POL"/>
    <property type="match status" value="1"/>
</dbReference>
<sequence>MNIRDIEKTAVSTPSGMLWEWLVMPQGLKNAPATFNRVVTEKLRPFREFAPSYFDDVYIHSRASSSQSDVDVHRSHLRLVFETLRDTGLYANLSKCLFGVPEIPVLGDFVGINGCRADPAKVTVIKAWPSPSSVPELRSWMGLATYLHKYSANFADLACPMTRLLGKDVPWVWSQECQVAFEAVKASLTMAPVLALPDFSRPFFVVCDASNRAIGCCLMQRDDSGRDRPVSFQSRQLHKSENNYHDLELLAMYYALKKFRIYLLGSEELVVFTDHASLRTAVHSPHLSQRMQRWLSFFSEFNMKVESKPGRGNVVADALSRPPSADDMELSSISTVHSELLARIRAAYTTDPALDPIITHLHDGVAIPSRIPQLDRYSVRDGLLLYSTNTTDCFRIAVPCDHSLRQDILHELHDAPSGGHFGRDRTYTTVARLFWWPRLYKHFARYVASCDVCQSIKAVASTQAPLQSLEVPSELWECVSMDCIFGLPRDQRGNTGI</sequence>
<dbReference type="Gene3D" id="3.30.70.270">
    <property type="match status" value="2"/>
</dbReference>
<reference evidence="3 4" key="1">
    <citation type="submission" date="2019-06" db="EMBL/GenBank/DDBJ databases">
        <title>Genomics analysis of Aphanomyces spp. identifies a new class of oomycete effector associated with host adaptation.</title>
        <authorList>
            <person name="Gaulin E."/>
        </authorList>
    </citation>
    <scope>NUCLEOTIDE SEQUENCE [LARGE SCALE GENOMIC DNA]</scope>
    <source>
        <strain evidence="3 4">E</strain>
    </source>
</reference>
<dbReference type="InterPro" id="IPR050951">
    <property type="entry name" value="Retrovirus_Pol_polyprotein"/>
</dbReference>
<keyword evidence="1" id="KW-0511">Multifunctional enzyme</keyword>
<dbReference type="InterPro" id="IPR043128">
    <property type="entry name" value="Rev_trsase/Diguanyl_cyclase"/>
</dbReference>
<dbReference type="FunFam" id="3.30.70.270:FF:000020">
    <property type="entry name" value="Transposon Tf2-6 polyprotein-like Protein"/>
    <property type="match status" value="1"/>
</dbReference>
<dbReference type="InterPro" id="IPR043502">
    <property type="entry name" value="DNA/RNA_pol_sf"/>
</dbReference>
<evidence type="ECO:0000313" key="3">
    <source>
        <dbReference type="EMBL" id="KAF0705008.1"/>
    </source>
</evidence>
<evidence type="ECO:0000256" key="1">
    <source>
        <dbReference type="ARBA" id="ARBA00023268"/>
    </source>
</evidence>
<dbReference type="AlphaFoldDB" id="A0A6A4Z4K4"/>
<dbReference type="PANTHER" id="PTHR37984:SF5">
    <property type="entry name" value="PROTEIN NYNRIN-LIKE"/>
    <property type="match status" value="1"/>
</dbReference>
<dbReference type="EMBL" id="VJMI01020253">
    <property type="protein sequence ID" value="KAF0705008.1"/>
    <property type="molecule type" value="Genomic_DNA"/>
</dbReference>
<dbReference type="Proteomes" id="UP000469452">
    <property type="component" value="Unassembled WGS sequence"/>
</dbReference>
<dbReference type="PANTHER" id="PTHR37984">
    <property type="entry name" value="PROTEIN CBG26694"/>
    <property type="match status" value="1"/>
</dbReference>
<dbReference type="CDD" id="cd09274">
    <property type="entry name" value="RNase_HI_RT_Ty3"/>
    <property type="match status" value="1"/>
</dbReference>
<dbReference type="GO" id="GO:0003824">
    <property type="term" value="F:catalytic activity"/>
    <property type="evidence" value="ECO:0007669"/>
    <property type="project" value="UniProtKB-KW"/>
</dbReference>
<accession>A0A6A4Z4K4</accession>
<dbReference type="Gene3D" id="1.10.340.70">
    <property type="match status" value="1"/>
</dbReference>
<dbReference type="CDD" id="cd01647">
    <property type="entry name" value="RT_LTR"/>
    <property type="match status" value="1"/>
</dbReference>
<dbReference type="Pfam" id="PF17921">
    <property type="entry name" value="Integrase_H2C2"/>
    <property type="match status" value="1"/>
</dbReference>
<evidence type="ECO:0000313" key="4">
    <source>
        <dbReference type="Proteomes" id="UP000469452"/>
    </source>
</evidence>
<feature type="domain" description="Reverse transcriptase" evidence="2">
    <location>
        <begin position="1"/>
        <end position="145"/>
    </location>
</feature>
<name>A0A6A4Z4K4_APHAT</name>
<dbReference type="FunFam" id="1.10.340.70:FF:000001">
    <property type="entry name" value="Retrovirus-related Pol polyprotein from transposon gypsy-like Protein"/>
    <property type="match status" value="1"/>
</dbReference>
<gene>
    <name evidence="3" type="ORF">AaE_014687</name>
</gene>
<evidence type="ECO:0000259" key="2">
    <source>
        <dbReference type="PROSITE" id="PS50878"/>
    </source>
</evidence>
<dbReference type="Pfam" id="PF17919">
    <property type="entry name" value="RT_RNaseH_2"/>
    <property type="match status" value="1"/>
</dbReference>